<reference evidence="4 5" key="1">
    <citation type="journal article" date="2020" name="G3 (Bethesda)">
        <title>CeMbio - The Caenorhabditis elegans Microbiome Resource.</title>
        <authorList>
            <person name="Dirksen P."/>
            <person name="Assie A."/>
            <person name="Zimmermann J."/>
            <person name="Zhang F."/>
            <person name="Tietje A.M."/>
            <person name="Marsh S.A."/>
            <person name="Felix M.A."/>
            <person name="Shapira M."/>
            <person name="Kaleta C."/>
            <person name="Schulenburg H."/>
            <person name="Samuel B."/>
        </authorList>
    </citation>
    <scope>NUCLEOTIDE SEQUENCE [LARGE SCALE GENOMIC DNA]</scope>
    <source>
        <strain evidence="4 5">BIGb0172</strain>
    </source>
</reference>
<dbReference type="Gene3D" id="1.10.10.10">
    <property type="entry name" value="Winged helix-like DNA-binding domain superfamily/Winged helix DNA-binding domain"/>
    <property type="match status" value="1"/>
</dbReference>
<accession>A0A7G5EGM0</accession>
<dbReference type="InterPro" id="IPR012373">
    <property type="entry name" value="Ferrdict_sens_TM"/>
</dbReference>
<dbReference type="Pfam" id="PF04542">
    <property type="entry name" value="Sigma70_r2"/>
    <property type="match status" value="1"/>
</dbReference>
<evidence type="ECO:0000313" key="4">
    <source>
        <dbReference type="EMBL" id="QMV73145.1"/>
    </source>
</evidence>
<dbReference type="InterPro" id="IPR036388">
    <property type="entry name" value="WH-like_DNA-bd_sf"/>
</dbReference>
<feature type="domain" description="FecR protein" evidence="2">
    <location>
        <begin position="219"/>
        <end position="310"/>
    </location>
</feature>
<dbReference type="InterPro" id="IPR007627">
    <property type="entry name" value="RNA_pol_sigma70_r2"/>
</dbReference>
<dbReference type="AlphaFoldDB" id="A0A7G5EGM0"/>
<dbReference type="EMBL" id="CP058554">
    <property type="protein sequence ID" value="QMV73145.1"/>
    <property type="molecule type" value="Genomic_DNA"/>
</dbReference>
<sequence>MSALPLEAFRDSYRELIAFVARRTGSRQSAQDIVHDAWLRVVEAGPAAQTSHPAPRAYLYTVAEHLVVDHLRRAARTSERFDSAFHDNTVGMHAMGQDVAEACLQREALAAVDAAIAALPERCRSMFLADRLDGESQMAIAAAHGVSVKTVERDIMRAMDAIEAALHEWRGDAAVQSMPRKGRRRALSALLGVAGLGASGSLAWRLYQSQVATWQIQLGTATGRQLTQPLPDGGSIALDAQTRLDVRYYGTRRYVQMHHGAAFFSVARNADAPFIVDAGPARITVLGTRFEVALDAQGGVRVAVEEGRVRVQNRGRDGDTADASDGWELTASQTLDWQLGQTPRRDSNPDEVAAWRNGWLDFRHEPLGLAVQRLARYGQVPMQVAPDAEHLTIFGRVRIADARSWLQLLPRSLPVVVREEGQGAARRITIARRKAQS</sequence>
<dbReference type="NCBIfam" id="TIGR02937">
    <property type="entry name" value="sigma70-ECF"/>
    <property type="match status" value="1"/>
</dbReference>
<dbReference type="PANTHER" id="PTHR30273:SF2">
    <property type="entry name" value="PROTEIN FECR"/>
    <property type="match status" value="1"/>
</dbReference>
<dbReference type="SUPFAM" id="SSF88946">
    <property type="entry name" value="Sigma2 domain of RNA polymerase sigma factors"/>
    <property type="match status" value="1"/>
</dbReference>
<dbReference type="GO" id="GO:0016989">
    <property type="term" value="F:sigma factor antagonist activity"/>
    <property type="evidence" value="ECO:0007669"/>
    <property type="project" value="TreeGrafter"/>
</dbReference>
<dbReference type="InterPro" id="IPR006860">
    <property type="entry name" value="FecR"/>
</dbReference>
<dbReference type="GO" id="GO:0016987">
    <property type="term" value="F:sigma factor activity"/>
    <property type="evidence" value="ECO:0007669"/>
    <property type="project" value="InterPro"/>
</dbReference>
<dbReference type="InterPro" id="IPR013325">
    <property type="entry name" value="RNA_pol_sigma_r2"/>
</dbReference>
<dbReference type="InterPro" id="IPR013249">
    <property type="entry name" value="RNA_pol_sigma70_r4_t2"/>
</dbReference>
<feature type="domain" description="RNA polymerase sigma factor 70 region 4 type 2" evidence="3">
    <location>
        <begin position="110"/>
        <end position="160"/>
    </location>
</feature>
<evidence type="ECO:0000313" key="5">
    <source>
        <dbReference type="Proteomes" id="UP000515240"/>
    </source>
</evidence>
<gene>
    <name evidence="4" type="ORF">HS961_10040</name>
</gene>
<dbReference type="RefSeq" id="WP_182327576.1">
    <property type="nucleotide sequence ID" value="NZ_CP058554.1"/>
</dbReference>
<evidence type="ECO:0000259" key="3">
    <source>
        <dbReference type="Pfam" id="PF08281"/>
    </source>
</evidence>
<evidence type="ECO:0000259" key="2">
    <source>
        <dbReference type="Pfam" id="PF04773"/>
    </source>
</evidence>
<dbReference type="Gene3D" id="2.60.120.1440">
    <property type="match status" value="1"/>
</dbReference>
<dbReference type="InterPro" id="IPR013324">
    <property type="entry name" value="RNA_pol_sigma_r3/r4-like"/>
</dbReference>
<dbReference type="GO" id="GO:0003677">
    <property type="term" value="F:DNA binding"/>
    <property type="evidence" value="ECO:0007669"/>
    <property type="project" value="InterPro"/>
</dbReference>
<protein>
    <submittedName>
        <fullName evidence="4">Sigma-70 family RNA polymerase sigma factor</fullName>
    </submittedName>
</protein>
<dbReference type="SUPFAM" id="SSF88659">
    <property type="entry name" value="Sigma3 and sigma4 domains of RNA polymerase sigma factors"/>
    <property type="match status" value="1"/>
</dbReference>
<proteinExistence type="predicted"/>
<evidence type="ECO:0000259" key="1">
    <source>
        <dbReference type="Pfam" id="PF04542"/>
    </source>
</evidence>
<dbReference type="InterPro" id="IPR014284">
    <property type="entry name" value="RNA_pol_sigma-70_dom"/>
</dbReference>
<dbReference type="GO" id="GO:0006352">
    <property type="term" value="P:DNA-templated transcription initiation"/>
    <property type="evidence" value="ECO:0007669"/>
    <property type="project" value="InterPro"/>
</dbReference>
<keyword evidence="5" id="KW-1185">Reference proteome</keyword>
<dbReference type="Pfam" id="PF04773">
    <property type="entry name" value="FecR"/>
    <property type="match status" value="1"/>
</dbReference>
<dbReference type="Proteomes" id="UP000515240">
    <property type="component" value="Chromosome"/>
</dbReference>
<feature type="domain" description="RNA polymerase sigma-70 region 2" evidence="1">
    <location>
        <begin position="9"/>
        <end position="77"/>
    </location>
</feature>
<dbReference type="PANTHER" id="PTHR30273">
    <property type="entry name" value="PERIPLASMIC SIGNAL SENSOR AND SIGMA FACTOR ACTIVATOR FECR-RELATED"/>
    <property type="match status" value="1"/>
</dbReference>
<organism evidence="4 5">
    <name type="scientific">Comamonas piscis</name>
    <dbReference type="NCBI Taxonomy" id="1562974"/>
    <lineage>
        <taxon>Bacteria</taxon>
        <taxon>Pseudomonadati</taxon>
        <taxon>Pseudomonadota</taxon>
        <taxon>Betaproteobacteria</taxon>
        <taxon>Burkholderiales</taxon>
        <taxon>Comamonadaceae</taxon>
        <taxon>Comamonas</taxon>
    </lineage>
</organism>
<dbReference type="Pfam" id="PF08281">
    <property type="entry name" value="Sigma70_r4_2"/>
    <property type="match status" value="1"/>
</dbReference>
<dbReference type="Gene3D" id="1.10.1740.10">
    <property type="match status" value="1"/>
</dbReference>
<name>A0A7G5EGM0_9BURK</name>
<dbReference type="KEGG" id="cpis:HS961_10040"/>